<sequence>MNTIRRAVAPLLVCLLLLPLLLRDSALAAADQNRPAGDKAWRVIYVEGGPFSDYQRIFQGLALGLEERGLIRNGHVPLPKDSEEVRGMWEWLHRHAGGNRLVFLADGFYSAEWDSRQREKVRQDVLRRIREKKDVDMVLTFGTWAGQDLAAQDLPVPVIVSSVTNAVDAGIIPSVEDSGRDNLIAPIEPDRFKRQVLLFHDIFAFKKLGIAYEDTPAGRSSIALNEIEDAARELGVTLLRCTDTFDIQDTDLASERLLACHKKLVEQGAEAVYLTYNVGLQASAMRNVLQPLADAHIPTFSQLGVPDVVHGALLSVAQSNAAEEGRFSAGLVEAILKGARPRDLSPVFESPVSMALNLFMATLIGWNPPLEVLAAVDEFYQEMK</sequence>
<feature type="chain" id="PRO_5012769300" evidence="1">
    <location>
        <begin position="29"/>
        <end position="384"/>
    </location>
</feature>
<dbReference type="InterPro" id="IPR007487">
    <property type="entry name" value="ABC_transpt-TYRBP-like"/>
</dbReference>
<keyword evidence="3" id="KW-1185">Reference proteome</keyword>
<protein>
    <submittedName>
        <fullName evidence="2">ABC transporter substrate-binding protein</fullName>
    </submittedName>
</protein>
<dbReference type="Pfam" id="PF04392">
    <property type="entry name" value="ABC_sub_bind"/>
    <property type="match status" value="1"/>
</dbReference>
<keyword evidence="1" id="KW-0732">Signal</keyword>
<dbReference type="Gene3D" id="3.40.50.2300">
    <property type="match status" value="2"/>
</dbReference>
<dbReference type="PANTHER" id="PTHR35271">
    <property type="entry name" value="ABC TRANSPORTER, SUBSTRATE-BINDING LIPOPROTEIN-RELATED"/>
    <property type="match status" value="1"/>
</dbReference>
<dbReference type="AlphaFoldDB" id="A0A1K1LC57"/>
<name>A0A1K1LC57_9BACT</name>
<accession>A0A1K1LC57</accession>
<gene>
    <name evidence="2" type="ORF">DESPIGER_0381</name>
</gene>
<dbReference type="KEGG" id="dpg:DESPIGER_0381"/>
<organism evidence="2 3">
    <name type="scientific">Desulfovibrio piger</name>
    <dbReference type="NCBI Taxonomy" id="901"/>
    <lineage>
        <taxon>Bacteria</taxon>
        <taxon>Pseudomonadati</taxon>
        <taxon>Thermodesulfobacteriota</taxon>
        <taxon>Desulfovibrionia</taxon>
        <taxon>Desulfovibrionales</taxon>
        <taxon>Desulfovibrionaceae</taxon>
        <taxon>Desulfovibrio</taxon>
    </lineage>
</organism>
<evidence type="ECO:0000256" key="1">
    <source>
        <dbReference type="SAM" id="SignalP"/>
    </source>
</evidence>
<evidence type="ECO:0000313" key="3">
    <source>
        <dbReference type="Proteomes" id="UP000186323"/>
    </source>
</evidence>
<dbReference type="EMBL" id="LT630450">
    <property type="protein sequence ID" value="SFV72271.1"/>
    <property type="molecule type" value="Genomic_DNA"/>
</dbReference>
<dbReference type="RefSeq" id="WP_231927608.1">
    <property type="nucleotide sequence ID" value="NZ_LT630450.1"/>
</dbReference>
<dbReference type="Proteomes" id="UP000186323">
    <property type="component" value="Chromosome I"/>
</dbReference>
<proteinExistence type="predicted"/>
<dbReference type="PANTHER" id="PTHR35271:SF1">
    <property type="entry name" value="ABC TRANSPORTER, SUBSTRATE-BINDING LIPOPROTEIN"/>
    <property type="match status" value="1"/>
</dbReference>
<reference evidence="3" key="1">
    <citation type="submission" date="2016-10" db="EMBL/GenBank/DDBJ databases">
        <authorList>
            <person name="Wegmann U."/>
        </authorList>
    </citation>
    <scope>NUCLEOTIDE SEQUENCE [LARGE SCALE GENOMIC DNA]</scope>
</reference>
<evidence type="ECO:0000313" key="2">
    <source>
        <dbReference type="EMBL" id="SFV72271.1"/>
    </source>
</evidence>
<feature type="signal peptide" evidence="1">
    <location>
        <begin position="1"/>
        <end position="28"/>
    </location>
</feature>